<evidence type="ECO:0000256" key="2">
    <source>
        <dbReference type="ARBA" id="ARBA00022487"/>
    </source>
</evidence>
<name>A0A918ZXY5_9ACTN</name>
<evidence type="ECO:0000313" key="7">
    <source>
        <dbReference type="Proteomes" id="UP000603227"/>
    </source>
</evidence>
<dbReference type="Gene3D" id="3.40.50.1820">
    <property type="entry name" value="alpha/beta hydrolase"/>
    <property type="match status" value="1"/>
</dbReference>
<evidence type="ECO:0008006" key="8">
    <source>
        <dbReference type="Google" id="ProtNLM"/>
    </source>
</evidence>
<evidence type="ECO:0000256" key="4">
    <source>
        <dbReference type="ARBA" id="ARBA00023157"/>
    </source>
</evidence>
<evidence type="ECO:0000256" key="3">
    <source>
        <dbReference type="ARBA" id="ARBA00022801"/>
    </source>
</evidence>
<reference evidence="6" key="2">
    <citation type="submission" date="2020-09" db="EMBL/GenBank/DDBJ databases">
        <authorList>
            <person name="Sun Q."/>
            <person name="Zhou Y."/>
        </authorList>
    </citation>
    <scope>NUCLEOTIDE SEQUENCE</scope>
    <source>
        <strain evidence="6">CGMCC 4.7403</strain>
    </source>
</reference>
<sequence>MIEALHDRSLTVTGQDSVDVQYVNYTPSSSTVFNDPIVDRAVAAARAGTPPARELPEDLLRTQREGVTRTIDKLKAQSSLCPDQRIVVAGYSEGAWVLGDALSDPELQPIYDRIETVLLFGDPMFDPNSDAAVRTVPGQTGPEAGPRNSIGIAAYARDPSPEPPSRPRPRSPYLPETLERRAQSYCWNTPVDPVCTTPGANVSGTEWAQEMDTCRNTSGLLEQLARLGCRHAWYTGDYAAEYMRLQPAL</sequence>
<dbReference type="SMART" id="SM01110">
    <property type="entry name" value="Cutinase"/>
    <property type="match status" value="1"/>
</dbReference>
<evidence type="ECO:0000256" key="5">
    <source>
        <dbReference type="SAM" id="MobiDB-lite"/>
    </source>
</evidence>
<evidence type="ECO:0000313" key="6">
    <source>
        <dbReference type="EMBL" id="GHE73966.1"/>
    </source>
</evidence>
<dbReference type="AlphaFoldDB" id="A0A918ZXY5"/>
<protein>
    <recommendedName>
        <fullName evidence="8">Cutinase</fullName>
    </recommendedName>
</protein>
<dbReference type="EMBL" id="BNAT01000115">
    <property type="protein sequence ID" value="GHE73966.1"/>
    <property type="molecule type" value="Genomic_DNA"/>
</dbReference>
<dbReference type="InterPro" id="IPR000675">
    <property type="entry name" value="Cutinase/axe"/>
</dbReference>
<accession>A0A918ZXY5</accession>
<feature type="region of interest" description="Disordered" evidence="5">
    <location>
        <begin position="130"/>
        <end position="173"/>
    </location>
</feature>
<comment type="caution">
    <text evidence="6">The sequence shown here is derived from an EMBL/GenBank/DDBJ whole genome shotgun (WGS) entry which is preliminary data.</text>
</comment>
<dbReference type="PANTHER" id="PTHR33630">
    <property type="entry name" value="CUTINASE RV1984C-RELATED-RELATED"/>
    <property type="match status" value="1"/>
</dbReference>
<dbReference type="InterPro" id="IPR029058">
    <property type="entry name" value="AB_hydrolase_fold"/>
</dbReference>
<evidence type="ECO:0000256" key="1">
    <source>
        <dbReference type="ARBA" id="ARBA00007534"/>
    </source>
</evidence>
<dbReference type="PANTHER" id="PTHR33630:SF9">
    <property type="entry name" value="CUTINASE 4"/>
    <property type="match status" value="1"/>
</dbReference>
<dbReference type="GO" id="GO:0052689">
    <property type="term" value="F:carboxylic ester hydrolase activity"/>
    <property type="evidence" value="ECO:0007669"/>
    <property type="project" value="UniProtKB-KW"/>
</dbReference>
<keyword evidence="2" id="KW-0719">Serine esterase</keyword>
<dbReference type="Pfam" id="PF01083">
    <property type="entry name" value="Cutinase"/>
    <property type="match status" value="1"/>
</dbReference>
<feature type="compositionally biased region" description="Pro residues" evidence="5">
    <location>
        <begin position="161"/>
        <end position="172"/>
    </location>
</feature>
<dbReference type="SUPFAM" id="SSF53474">
    <property type="entry name" value="alpha/beta-Hydrolases"/>
    <property type="match status" value="1"/>
</dbReference>
<keyword evidence="4" id="KW-1015">Disulfide bond</keyword>
<reference evidence="6" key="1">
    <citation type="journal article" date="2014" name="Int. J. Syst. Evol. Microbiol.">
        <title>Complete genome sequence of Corynebacterium casei LMG S-19264T (=DSM 44701T), isolated from a smear-ripened cheese.</title>
        <authorList>
            <consortium name="US DOE Joint Genome Institute (JGI-PGF)"/>
            <person name="Walter F."/>
            <person name="Albersmeier A."/>
            <person name="Kalinowski J."/>
            <person name="Ruckert C."/>
        </authorList>
    </citation>
    <scope>NUCLEOTIDE SEQUENCE</scope>
    <source>
        <strain evidence="6">CGMCC 4.7403</strain>
    </source>
</reference>
<dbReference type="Proteomes" id="UP000603227">
    <property type="component" value="Unassembled WGS sequence"/>
</dbReference>
<keyword evidence="7" id="KW-1185">Reference proteome</keyword>
<proteinExistence type="inferred from homology"/>
<keyword evidence="3" id="KW-0378">Hydrolase</keyword>
<comment type="similarity">
    <text evidence="1">Belongs to the cutinase family.</text>
</comment>
<gene>
    <name evidence="6" type="ORF">GCM10017771_97470</name>
</gene>
<organism evidence="6 7">
    <name type="scientific">Streptomyces capitiformicae</name>
    <dbReference type="NCBI Taxonomy" id="2014920"/>
    <lineage>
        <taxon>Bacteria</taxon>
        <taxon>Bacillati</taxon>
        <taxon>Actinomycetota</taxon>
        <taxon>Actinomycetes</taxon>
        <taxon>Kitasatosporales</taxon>
        <taxon>Streptomycetaceae</taxon>
        <taxon>Streptomyces</taxon>
    </lineage>
</organism>